<gene>
    <name evidence="1" type="ORF">D7B24_009552</name>
</gene>
<sequence length="125" mass="13404">MGHFGAAVKNDTTFDGNMTSLGDEISKLAAGVYRLSYDVRMGIWRAFRPGEASDALTPTYPGTCPSAIRSVRFSELTTFHGLTPSLDLQPETTRSCAVTASITHEIQACAATVGEVQEISLSSRM</sequence>
<reference evidence="1 2" key="1">
    <citation type="submission" date="2018-10" db="EMBL/GenBank/DDBJ databases">
        <title>Genome sequence of Verticillium nonalfalfae VnAa140.</title>
        <authorList>
            <person name="Stajich J.E."/>
            <person name="Kasson M.T."/>
        </authorList>
    </citation>
    <scope>NUCLEOTIDE SEQUENCE [LARGE SCALE GENOMIC DNA]</scope>
    <source>
        <strain evidence="1 2">VnAa140</strain>
    </source>
</reference>
<evidence type="ECO:0000313" key="1">
    <source>
        <dbReference type="EMBL" id="RNJ54660.1"/>
    </source>
</evidence>
<protein>
    <submittedName>
        <fullName evidence="1">Uncharacterized protein</fullName>
    </submittedName>
</protein>
<evidence type="ECO:0000313" key="2">
    <source>
        <dbReference type="Proteomes" id="UP000267145"/>
    </source>
</evidence>
<dbReference type="GeneID" id="39613241"/>
<proteinExistence type="predicted"/>
<dbReference type="RefSeq" id="XP_028492818.1">
    <property type="nucleotide sequence ID" value="XM_028643622.1"/>
</dbReference>
<keyword evidence="2" id="KW-1185">Reference proteome</keyword>
<accession>A0A3M9Y685</accession>
<dbReference type="AlphaFoldDB" id="A0A3M9Y685"/>
<dbReference type="EMBL" id="RBVV01000097">
    <property type="protein sequence ID" value="RNJ54660.1"/>
    <property type="molecule type" value="Genomic_DNA"/>
</dbReference>
<name>A0A3M9Y685_9PEZI</name>
<organism evidence="1 2">
    <name type="scientific">Verticillium nonalfalfae</name>
    <dbReference type="NCBI Taxonomy" id="1051616"/>
    <lineage>
        <taxon>Eukaryota</taxon>
        <taxon>Fungi</taxon>
        <taxon>Dikarya</taxon>
        <taxon>Ascomycota</taxon>
        <taxon>Pezizomycotina</taxon>
        <taxon>Sordariomycetes</taxon>
        <taxon>Hypocreomycetidae</taxon>
        <taxon>Glomerellales</taxon>
        <taxon>Plectosphaerellaceae</taxon>
        <taxon>Verticillium</taxon>
    </lineage>
</organism>
<comment type="caution">
    <text evidence="1">The sequence shown here is derived from an EMBL/GenBank/DDBJ whole genome shotgun (WGS) entry which is preliminary data.</text>
</comment>
<dbReference type="Proteomes" id="UP000267145">
    <property type="component" value="Unassembled WGS sequence"/>
</dbReference>